<evidence type="ECO:0000313" key="11">
    <source>
        <dbReference type="Proteomes" id="UP000293296"/>
    </source>
</evidence>
<dbReference type="KEGG" id="dcb:C3Y92_14515"/>
<dbReference type="EMBL" id="CP026538">
    <property type="protein sequence ID" value="QAZ68370.1"/>
    <property type="molecule type" value="Genomic_DNA"/>
</dbReference>
<feature type="transmembrane region" description="Helical" evidence="8">
    <location>
        <begin position="372"/>
        <end position="391"/>
    </location>
</feature>
<keyword evidence="7 8" id="KW-0472">Membrane</keyword>
<evidence type="ECO:0000256" key="5">
    <source>
        <dbReference type="ARBA" id="ARBA00022692"/>
    </source>
</evidence>
<keyword evidence="2" id="KW-1003">Cell membrane</keyword>
<keyword evidence="5 8" id="KW-0812">Transmembrane</keyword>
<name>A0A4P6HQE0_9BACT</name>
<protein>
    <submittedName>
        <fullName evidence="10">Dolichyl-phosphate-mannose-protein mannosyltransferase</fullName>
    </submittedName>
</protein>
<sequence>MLHYFRVLFWSGRVAVKRWRDGRDGLRTPRPSCRKRRLCQSGMVGQAFPPAAGVPVDNPLIGSGRETSRDLLLLGLIVAVGFVLRFAELGTPGLIRDEALVLIAAEHGPLYIWLRALTTDAHPPYFYYIVKALLFMGHSDFALRLFPAAAGTLSVYLLYRLGRRLFDPGTSLIAAALLAAYPLHLQMSRLLRPHPFIVCLTILAMAWLLDFIRDPSRRNLIRLAVLNAALLLFHFNTLLIVGTEAACLLAVLPFASREAVLRRYLPFLGITGLSLLLDLPLLLLRLGKFPGFDLNLSMAWTLTRSVVNLDKMLAFFPLPWVNIVGWALFAVGVVSLFRTRRLAGLYLGAFIVLPLGVLVLAKYGLFYEPWHIAFIIPALLLFCARGARALLPRQGAVQLAAALVPCLAAVLLFTVRHETLYAMNSSIFGYEECYKKMAIHLQPFLKSPSAVLFNESFERNFVNWYLRQFTSTDLARNRILPTDPVVTTTLVANGPIYSDQDHPEAVRQAADKLLADCGARTAVDALSCATITAWDIARRPGAVIDALPYKDSFDAYAPDFLRTVYQAENVQILLSPLAHTIAPAAYDQPGRFTVRFENKTRAKASDMALDMVLRRSGKGHVFQVFCAYDDEEPRLVFDLPPDWTADTARIRLQRRKPFQHLSVTVAMADPESNVSFYGVSDSIRFEKMDVAVSEPDEALDADVAVDMEQIGEIETVPEGRYRWGFGPQSAMRFHLERPEPMRLELACNNPIPGQTMEILVNGVVLAKVGPLAAQPWLAQTTPVRLDFAGQAGDNTVTLRYGAYNHQEPAAPGGTFAPDDGRRLALAFTTLKLSRAGEQQDSFVVLAR</sequence>
<dbReference type="GO" id="GO:0009103">
    <property type="term" value="P:lipopolysaccharide biosynthetic process"/>
    <property type="evidence" value="ECO:0007669"/>
    <property type="project" value="UniProtKB-ARBA"/>
</dbReference>
<keyword evidence="4 10" id="KW-0808">Transferase</keyword>
<evidence type="ECO:0000256" key="7">
    <source>
        <dbReference type="ARBA" id="ARBA00023136"/>
    </source>
</evidence>
<keyword evidence="6 8" id="KW-1133">Transmembrane helix</keyword>
<dbReference type="InterPro" id="IPR038731">
    <property type="entry name" value="RgtA/B/C-like"/>
</dbReference>
<keyword evidence="3 10" id="KW-0328">Glycosyltransferase</keyword>
<dbReference type="Proteomes" id="UP000293296">
    <property type="component" value="Chromosome"/>
</dbReference>
<accession>A0A4P6HQE0</accession>
<evidence type="ECO:0000256" key="3">
    <source>
        <dbReference type="ARBA" id="ARBA00022676"/>
    </source>
</evidence>
<dbReference type="OrthoDB" id="5437719at2"/>
<feature type="transmembrane region" description="Helical" evidence="8">
    <location>
        <begin position="264"/>
        <end position="284"/>
    </location>
</feature>
<evidence type="ECO:0000256" key="1">
    <source>
        <dbReference type="ARBA" id="ARBA00004651"/>
    </source>
</evidence>
<evidence type="ECO:0000313" key="10">
    <source>
        <dbReference type="EMBL" id="QAZ68370.1"/>
    </source>
</evidence>
<dbReference type="GO" id="GO:0005886">
    <property type="term" value="C:plasma membrane"/>
    <property type="evidence" value="ECO:0007669"/>
    <property type="project" value="UniProtKB-SubCell"/>
</dbReference>
<dbReference type="Pfam" id="PF13231">
    <property type="entry name" value="PMT_2"/>
    <property type="match status" value="1"/>
</dbReference>
<keyword evidence="11" id="KW-1185">Reference proteome</keyword>
<feature type="transmembrane region" description="Helical" evidence="8">
    <location>
        <begin position="313"/>
        <end position="337"/>
    </location>
</feature>
<dbReference type="AlphaFoldDB" id="A0A4P6HQE0"/>
<comment type="subcellular location">
    <subcellularLocation>
        <location evidence="1">Cell membrane</location>
        <topology evidence="1">Multi-pass membrane protein</topology>
    </subcellularLocation>
</comment>
<feature type="transmembrane region" description="Helical" evidence="8">
    <location>
        <begin position="141"/>
        <end position="158"/>
    </location>
</feature>
<evidence type="ECO:0000256" key="8">
    <source>
        <dbReference type="SAM" id="Phobius"/>
    </source>
</evidence>
<dbReference type="InterPro" id="IPR050297">
    <property type="entry name" value="LipidA_mod_glycosyltrf_83"/>
</dbReference>
<dbReference type="GO" id="GO:0016763">
    <property type="term" value="F:pentosyltransferase activity"/>
    <property type="evidence" value="ECO:0007669"/>
    <property type="project" value="TreeGrafter"/>
</dbReference>
<feature type="transmembrane region" description="Helical" evidence="8">
    <location>
        <begin position="343"/>
        <end position="365"/>
    </location>
</feature>
<evidence type="ECO:0000259" key="9">
    <source>
        <dbReference type="Pfam" id="PF13231"/>
    </source>
</evidence>
<feature type="transmembrane region" description="Helical" evidence="8">
    <location>
        <begin position="224"/>
        <end position="252"/>
    </location>
</feature>
<feature type="domain" description="Glycosyltransferase RgtA/B/C/D-like" evidence="9">
    <location>
        <begin position="122"/>
        <end position="279"/>
    </location>
</feature>
<evidence type="ECO:0000256" key="6">
    <source>
        <dbReference type="ARBA" id="ARBA00022989"/>
    </source>
</evidence>
<evidence type="ECO:0000256" key="2">
    <source>
        <dbReference type="ARBA" id="ARBA00022475"/>
    </source>
</evidence>
<feature type="transmembrane region" description="Helical" evidence="8">
    <location>
        <begin position="71"/>
        <end position="87"/>
    </location>
</feature>
<feature type="transmembrane region" description="Helical" evidence="8">
    <location>
        <begin position="195"/>
        <end position="212"/>
    </location>
</feature>
<reference evidence="10 11" key="1">
    <citation type="submission" date="2018-02" db="EMBL/GenBank/DDBJ databases">
        <title>Genome sequence of Desulfovibrio carbinolicus DSM 3852.</title>
        <authorList>
            <person name="Wilbanks E."/>
            <person name="Skennerton C.T."/>
            <person name="Orphan V.J."/>
        </authorList>
    </citation>
    <scope>NUCLEOTIDE SEQUENCE [LARGE SCALE GENOMIC DNA]</scope>
    <source>
        <strain evidence="10 11">DSM 3852</strain>
    </source>
</reference>
<feature type="transmembrane region" description="Helical" evidence="8">
    <location>
        <begin position="397"/>
        <end position="415"/>
    </location>
</feature>
<organism evidence="10 11">
    <name type="scientific">Solidesulfovibrio carbinolicus</name>
    <dbReference type="NCBI Taxonomy" id="296842"/>
    <lineage>
        <taxon>Bacteria</taxon>
        <taxon>Pseudomonadati</taxon>
        <taxon>Thermodesulfobacteriota</taxon>
        <taxon>Desulfovibrionia</taxon>
        <taxon>Desulfovibrionales</taxon>
        <taxon>Desulfovibrionaceae</taxon>
        <taxon>Solidesulfovibrio</taxon>
    </lineage>
</organism>
<evidence type="ECO:0000256" key="4">
    <source>
        <dbReference type="ARBA" id="ARBA00022679"/>
    </source>
</evidence>
<gene>
    <name evidence="10" type="ORF">C3Y92_14515</name>
</gene>
<proteinExistence type="predicted"/>
<dbReference type="PANTHER" id="PTHR33908:SF11">
    <property type="entry name" value="MEMBRANE PROTEIN"/>
    <property type="match status" value="1"/>
</dbReference>
<dbReference type="PANTHER" id="PTHR33908">
    <property type="entry name" value="MANNOSYLTRANSFERASE YKCB-RELATED"/>
    <property type="match status" value="1"/>
</dbReference>